<sequence>MKLSNDFVLSFFGLKEGKHKFEYRIDKQFFESYSFDEFLDADFTIVLDFVKKSTLLELYFTCEGKATVTCDLSNEAFELPMSGALDLVVKFGEEYNDDNEEVLILPHGEHQLDHSQFIYEMIVLAVPLKKIHPGIADGSLKSDVLKKLDELSPEKKKDKEETDPRWDDLKKLLIDKNK</sequence>
<accession>A0ABU9L461</accession>
<comment type="caution">
    <text evidence="1">The sequence shown here is derived from an EMBL/GenBank/DDBJ whole genome shotgun (WGS) entry which is preliminary data.</text>
</comment>
<proteinExistence type="predicted"/>
<name>A0ABU9L461_9FLAO</name>
<evidence type="ECO:0000313" key="2">
    <source>
        <dbReference type="Proteomes" id="UP001474120"/>
    </source>
</evidence>
<dbReference type="RefSeq" id="WP_342160735.1">
    <property type="nucleotide sequence ID" value="NZ_JBCDNA010000002.1"/>
</dbReference>
<gene>
    <name evidence="1" type="ORF">AABB81_11810</name>
</gene>
<organism evidence="1 2">
    <name type="scientific">Lutimonas vermicola</name>
    <dbReference type="NCBI Taxonomy" id="414288"/>
    <lineage>
        <taxon>Bacteria</taxon>
        <taxon>Pseudomonadati</taxon>
        <taxon>Bacteroidota</taxon>
        <taxon>Flavobacteriia</taxon>
        <taxon>Flavobacteriales</taxon>
        <taxon>Flavobacteriaceae</taxon>
        <taxon>Lutimonas</taxon>
    </lineage>
</organism>
<dbReference type="EMBL" id="JBCDNA010000002">
    <property type="protein sequence ID" value="MEL4456585.1"/>
    <property type="molecule type" value="Genomic_DNA"/>
</dbReference>
<reference evidence="1 2" key="1">
    <citation type="submission" date="2024-04" db="EMBL/GenBank/DDBJ databases">
        <title>whole genome sequencing of Lutimonas vermicola strain IMCC1616.</title>
        <authorList>
            <person name="Bae S.S."/>
        </authorList>
    </citation>
    <scope>NUCLEOTIDE SEQUENCE [LARGE SCALE GENOMIC DNA]</scope>
    <source>
        <strain evidence="1 2">IMCC1616</strain>
    </source>
</reference>
<protein>
    <submittedName>
        <fullName evidence="1">DUF177 domain-containing protein</fullName>
    </submittedName>
</protein>
<dbReference type="InterPro" id="IPR003772">
    <property type="entry name" value="YceD"/>
</dbReference>
<keyword evidence="2" id="KW-1185">Reference proteome</keyword>
<dbReference type="Proteomes" id="UP001474120">
    <property type="component" value="Unassembled WGS sequence"/>
</dbReference>
<dbReference type="Pfam" id="PF02620">
    <property type="entry name" value="YceD"/>
    <property type="match status" value="1"/>
</dbReference>
<evidence type="ECO:0000313" key="1">
    <source>
        <dbReference type="EMBL" id="MEL4456585.1"/>
    </source>
</evidence>